<evidence type="ECO:0000259" key="2">
    <source>
        <dbReference type="Pfam" id="PF01425"/>
    </source>
</evidence>
<gene>
    <name evidence="3" type="ORF">JQ615_21725</name>
</gene>
<comment type="similarity">
    <text evidence="1">Belongs to the amidase family.</text>
</comment>
<evidence type="ECO:0000313" key="4">
    <source>
        <dbReference type="Proteomes" id="UP001315278"/>
    </source>
</evidence>
<proteinExistence type="inferred from homology"/>
<reference evidence="4" key="1">
    <citation type="journal article" date="2021" name="ISME J.">
        <title>Evolutionary origin and ecological implication of a unique nif island in free-living Bradyrhizobium lineages.</title>
        <authorList>
            <person name="Tao J."/>
        </authorList>
    </citation>
    <scope>NUCLEOTIDE SEQUENCE [LARGE SCALE GENOMIC DNA]</scope>
    <source>
        <strain evidence="4">SZCCT0434</strain>
    </source>
</reference>
<evidence type="ECO:0000256" key="1">
    <source>
        <dbReference type="ARBA" id="ARBA00009199"/>
    </source>
</evidence>
<dbReference type="Pfam" id="PF01425">
    <property type="entry name" value="Amidase"/>
    <property type="match status" value="1"/>
</dbReference>
<dbReference type="PANTHER" id="PTHR11895">
    <property type="entry name" value="TRANSAMIDASE"/>
    <property type="match status" value="1"/>
</dbReference>
<dbReference type="RefSeq" id="WP_212493551.1">
    <property type="nucleotide sequence ID" value="NZ_JAFCJH010000023.1"/>
</dbReference>
<name>A0ABS5FML5_9BRAD</name>
<dbReference type="InterPro" id="IPR000120">
    <property type="entry name" value="Amidase"/>
</dbReference>
<dbReference type="InterPro" id="IPR006311">
    <property type="entry name" value="TAT_signal"/>
</dbReference>
<dbReference type="PANTHER" id="PTHR11895:SF7">
    <property type="entry name" value="GLUTAMYL-TRNA(GLN) AMIDOTRANSFERASE SUBUNIT A, MITOCHONDRIAL"/>
    <property type="match status" value="1"/>
</dbReference>
<sequence length="522" mass="56466">MSQASYESFEGQPNLERRRLLSIAALAGVAGLVLPAASRAAAAGPSEKVDVADIAYLTAGEAITRFKAKTLSPVELLLAQIKQVEAWEPTLKALTYTYFDEALEQARVAERKYVRGEPVRPLEGITCAIKDYHSVKGKITTYGSRLYKDFVPDQSAPTVERLLAAGAIMHCRTTTPEFAHSGVTASLLWGVTHNPWNPVYTPGGSTGGGGAALAAGYTTLSDGTDGGGSIRIPASMNGLYGYKPPWGRNPNDREHPNEWLIHYGELARSVGDCGLMQNVTSGQHPADMSSLRDKVVIPPTFAGIAGMRIALSMDLGYFAVDPEVEKNTRNAASVLRSLGAVVDEIDIGWTKEIEEAWNTRWEGVFYALAGSLLTKSRNDVDPYVIKILEAGKKVDVSKFYGLNLVRQKMYASLTKIFETHDALICPTTATTKIVAGRSSEEPLAINGKSVNPFIGWFMTYPFNLVGTCPVMSVPTGFDAQTGVPTGMQIVGPAYDDLKVFRVASALEGATRPWQDRRPKLNA</sequence>
<protein>
    <submittedName>
        <fullName evidence="3">Amidase</fullName>
    </submittedName>
</protein>
<organism evidence="3 4">
    <name type="scientific">Bradyrhizobium jicamae</name>
    <dbReference type="NCBI Taxonomy" id="280332"/>
    <lineage>
        <taxon>Bacteria</taxon>
        <taxon>Pseudomonadati</taxon>
        <taxon>Pseudomonadota</taxon>
        <taxon>Alphaproteobacteria</taxon>
        <taxon>Hyphomicrobiales</taxon>
        <taxon>Nitrobacteraceae</taxon>
        <taxon>Bradyrhizobium</taxon>
    </lineage>
</organism>
<dbReference type="SUPFAM" id="SSF75304">
    <property type="entry name" value="Amidase signature (AS) enzymes"/>
    <property type="match status" value="1"/>
</dbReference>
<dbReference type="PROSITE" id="PS51318">
    <property type="entry name" value="TAT"/>
    <property type="match status" value="1"/>
</dbReference>
<accession>A0ABS5FML5</accession>
<feature type="domain" description="Amidase" evidence="2">
    <location>
        <begin position="75"/>
        <end position="498"/>
    </location>
</feature>
<keyword evidence="4" id="KW-1185">Reference proteome</keyword>
<dbReference type="InterPro" id="IPR023631">
    <property type="entry name" value="Amidase_dom"/>
</dbReference>
<dbReference type="EMBL" id="JAFCJH010000023">
    <property type="protein sequence ID" value="MBR0798014.1"/>
    <property type="molecule type" value="Genomic_DNA"/>
</dbReference>
<dbReference type="Proteomes" id="UP001315278">
    <property type="component" value="Unassembled WGS sequence"/>
</dbReference>
<dbReference type="InterPro" id="IPR036928">
    <property type="entry name" value="AS_sf"/>
</dbReference>
<comment type="caution">
    <text evidence="3">The sequence shown here is derived from an EMBL/GenBank/DDBJ whole genome shotgun (WGS) entry which is preliminary data.</text>
</comment>
<evidence type="ECO:0000313" key="3">
    <source>
        <dbReference type="EMBL" id="MBR0798014.1"/>
    </source>
</evidence>
<dbReference type="Gene3D" id="3.90.1300.10">
    <property type="entry name" value="Amidase signature (AS) domain"/>
    <property type="match status" value="1"/>
</dbReference>